<comment type="similarity">
    <text evidence="3">Belongs to the rad21 family.</text>
</comment>
<evidence type="ECO:0000313" key="7">
    <source>
        <dbReference type="EMBL" id="VDP31045.1"/>
    </source>
</evidence>
<evidence type="ECO:0000256" key="2">
    <source>
        <dbReference type="ARBA" id="ARBA00004286"/>
    </source>
</evidence>
<feature type="region of interest" description="Disordered" evidence="6">
    <location>
        <begin position="583"/>
        <end position="619"/>
    </location>
</feature>
<evidence type="ECO:0000256" key="4">
    <source>
        <dbReference type="ARBA" id="ARBA00022454"/>
    </source>
</evidence>
<dbReference type="GO" id="GO:0003682">
    <property type="term" value="F:chromatin binding"/>
    <property type="evidence" value="ECO:0007669"/>
    <property type="project" value="TreeGrafter"/>
</dbReference>
<dbReference type="InterPro" id="IPR036390">
    <property type="entry name" value="WH_DNA-bd_sf"/>
</dbReference>
<dbReference type="InterPro" id="IPR049589">
    <property type="entry name" value="NXP1_M-like"/>
</dbReference>
<dbReference type="GO" id="GO:0005634">
    <property type="term" value="C:nucleus"/>
    <property type="evidence" value="ECO:0007669"/>
    <property type="project" value="UniProtKB-SubCell"/>
</dbReference>
<dbReference type="Gene3D" id="1.10.10.580">
    <property type="entry name" value="Structural maintenance of chromosome 1. Chain E"/>
    <property type="match status" value="1"/>
</dbReference>
<feature type="compositionally biased region" description="Low complexity" evidence="6">
    <location>
        <begin position="547"/>
        <end position="562"/>
    </location>
</feature>
<dbReference type="Pfam" id="PF04824">
    <property type="entry name" value="Rad21_Rec8"/>
    <property type="match status" value="1"/>
</dbReference>
<evidence type="ECO:0000256" key="1">
    <source>
        <dbReference type="ARBA" id="ARBA00004123"/>
    </source>
</evidence>
<dbReference type="SUPFAM" id="SSF46785">
    <property type="entry name" value="Winged helix' DNA-binding domain"/>
    <property type="match status" value="1"/>
</dbReference>
<feature type="region of interest" description="Disordered" evidence="6">
    <location>
        <begin position="524"/>
        <end position="562"/>
    </location>
</feature>
<evidence type="ECO:0000256" key="5">
    <source>
        <dbReference type="ARBA" id="ARBA00023242"/>
    </source>
</evidence>
<dbReference type="InterPro" id="IPR039781">
    <property type="entry name" value="Rad21/Rec8-like"/>
</dbReference>
<sequence>MQSYGSRLIMFYAHFVLSKKGPLARIWLAAHWDKKLTRAHVFETNISSSVEAILEPKLKMALRTSGHLLLGVVRIYSRKAKYLLADCNEAFVKIKMAFRPGVVDLPDEANREAAIAAITLPENIHDFEATIADLNRPEDITMREDFGEINLGRQDDDFGDSAFDEVSSREIIRDGDKTFGDSIYRGSDHLSMHHDADFTLNPDQDLDATLIDVKRGGRLSDAEKQIKSIDSITHHDDIGIVDNEFDDDFLAEPDDDDENFGGRIVHSLFTDGIFEDPSAQKQLENLTSEIESHMVTSRFDLHHDDITGTPIPTSSNEDLIPNVATVSKPLDAFSTVSTSVKELMTTATATTVAMTITSETAGFVAPTSLPTDTTTSRVGLGVTAMTESTTLIGNESEAFALPPIEATYTTTGVEPKRATKRKRRLIVDEQKSIPSEVMKSQMENTADITTQLDLAPPTKKLMHWKETGSVDKLFVLPGRAIPSRVLQRLFMRNLYTQVVPDDVTSTGESFQTFNLLSSLSFNSTTQQQPLPDQSNMLTNSEALQPNTSSDQSIQQQQSTDVSISEFGETIKDTMQLPQKLGPISEIPEDESAPFTASHASHGADNNQDDLDDEPPMHDDLGFMVEPETPYLAPPSILSEAPPSVMQVTAPNGPHHSTTGDSDESHYLDSLVPENVLDAPNDDQKFNTILIDVNYPSDQLSTSEIFKKFYGSVPEESNVDDLISSDERELAAADDEVDNELENVFKNDGRTCDGLLSGSGFPGSEAPLSADGLPLETAEERRLEKRSKVLLRMLRVHQQQYGWDEPLTLQGLCHGNTKKQAASKFYTVLLLRKQGAVELAQEAAYSDIYISRGPNFSRLVET</sequence>
<keyword evidence="4" id="KW-0158">Chromosome</keyword>
<dbReference type="InterPro" id="IPR023093">
    <property type="entry name" value="ScpA-like_C"/>
</dbReference>
<dbReference type="GO" id="GO:1990414">
    <property type="term" value="P:replication-born double-strand break repair via sister chromatid exchange"/>
    <property type="evidence" value="ECO:0007669"/>
    <property type="project" value="TreeGrafter"/>
</dbReference>
<organism evidence="7 8">
    <name type="scientific">Schistosoma margrebowiei</name>
    <dbReference type="NCBI Taxonomy" id="48269"/>
    <lineage>
        <taxon>Eukaryota</taxon>
        <taxon>Metazoa</taxon>
        <taxon>Spiralia</taxon>
        <taxon>Lophotrochozoa</taxon>
        <taxon>Platyhelminthes</taxon>
        <taxon>Trematoda</taxon>
        <taxon>Digenea</taxon>
        <taxon>Strigeidida</taxon>
        <taxon>Schistosomatoidea</taxon>
        <taxon>Schistosomatidae</taxon>
        <taxon>Schistosoma</taxon>
    </lineage>
</organism>
<dbReference type="Pfam" id="PF04825">
    <property type="entry name" value="Rad21_Rec8_N"/>
    <property type="match status" value="1"/>
</dbReference>
<accession>A0A183MTA6</accession>
<name>A0A183MTA6_9TREM</name>
<dbReference type="PANTHER" id="PTHR12585:SF69">
    <property type="entry name" value="FI11703P"/>
    <property type="match status" value="1"/>
</dbReference>
<reference evidence="7 8" key="1">
    <citation type="submission" date="2018-11" db="EMBL/GenBank/DDBJ databases">
        <authorList>
            <consortium name="Pathogen Informatics"/>
        </authorList>
    </citation>
    <scope>NUCLEOTIDE SEQUENCE [LARGE SCALE GENOMIC DNA]</scope>
    <source>
        <strain evidence="7 8">Zambia</strain>
    </source>
</reference>
<dbReference type="AlphaFoldDB" id="A0A183MTA6"/>
<keyword evidence="8" id="KW-1185">Reference proteome</keyword>
<evidence type="ECO:0000256" key="3">
    <source>
        <dbReference type="ARBA" id="ARBA00009870"/>
    </source>
</evidence>
<gene>
    <name evidence="7" type="ORF">SMRZ_LOCUS19281</name>
</gene>
<dbReference type="CDD" id="cd21792">
    <property type="entry name" value="Rad21_Rec8_M_NXP1-like"/>
    <property type="match status" value="1"/>
</dbReference>
<dbReference type="PANTHER" id="PTHR12585">
    <property type="entry name" value="SCC1 / RAD21 FAMILY MEMBER"/>
    <property type="match status" value="1"/>
</dbReference>
<keyword evidence="5" id="KW-0539">Nucleus</keyword>
<dbReference type="InterPro" id="IPR006910">
    <property type="entry name" value="Rad21_Rec8_N"/>
</dbReference>
<dbReference type="InterPro" id="IPR006909">
    <property type="entry name" value="Rad21/Rec8_C_eu"/>
</dbReference>
<proteinExistence type="inferred from homology"/>
<comment type="subcellular location">
    <subcellularLocation>
        <location evidence="2">Chromosome</location>
    </subcellularLocation>
    <subcellularLocation>
        <location evidence="1">Nucleus</location>
    </subcellularLocation>
</comment>
<evidence type="ECO:0000313" key="8">
    <source>
        <dbReference type="Proteomes" id="UP000277204"/>
    </source>
</evidence>
<feature type="compositionally biased region" description="Polar residues" evidence="6">
    <location>
        <begin position="529"/>
        <end position="546"/>
    </location>
</feature>
<evidence type="ECO:0000256" key="6">
    <source>
        <dbReference type="SAM" id="MobiDB-lite"/>
    </source>
</evidence>
<dbReference type="GO" id="GO:0007062">
    <property type="term" value="P:sister chromatid cohesion"/>
    <property type="evidence" value="ECO:0007669"/>
    <property type="project" value="InterPro"/>
</dbReference>
<protein>
    <submittedName>
        <fullName evidence="7">Uncharacterized protein</fullName>
    </submittedName>
</protein>
<dbReference type="Proteomes" id="UP000277204">
    <property type="component" value="Unassembled WGS sequence"/>
</dbReference>
<dbReference type="STRING" id="48269.A0A183MTA6"/>
<dbReference type="GO" id="GO:0008278">
    <property type="term" value="C:cohesin complex"/>
    <property type="evidence" value="ECO:0007669"/>
    <property type="project" value="InterPro"/>
</dbReference>
<dbReference type="EMBL" id="UZAI01017912">
    <property type="protein sequence ID" value="VDP31045.1"/>
    <property type="molecule type" value="Genomic_DNA"/>
</dbReference>